<dbReference type="Pfam" id="PF14325">
    <property type="entry name" value="DUF4383"/>
    <property type="match status" value="1"/>
</dbReference>
<name>A0A3S0Y4U1_CHLFR</name>
<dbReference type="AlphaFoldDB" id="A0A3S0Y4U1"/>
<reference evidence="2 3" key="1">
    <citation type="journal article" date="2019" name="Genome Biol. Evol.">
        <title>Day and night: Metabolic profiles and evolutionary relationships of six axenic non-marine cyanobacteria.</title>
        <authorList>
            <person name="Will S.E."/>
            <person name="Henke P."/>
            <person name="Boedeker C."/>
            <person name="Huang S."/>
            <person name="Brinkmann H."/>
            <person name="Rohde M."/>
            <person name="Jarek M."/>
            <person name="Friedl T."/>
            <person name="Seufert S."/>
            <person name="Schumacher M."/>
            <person name="Overmann J."/>
            <person name="Neumann-Schaal M."/>
            <person name="Petersen J."/>
        </authorList>
    </citation>
    <scope>NUCLEOTIDE SEQUENCE [LARGE SCALE GENOMIC DNA]</scope>
    <source>
        <strain evidence="2 3">PCC 6912</strain>
    </source>
</reference>
<keyword evidence="1" id="KW-1133">Transmembrane helix</keyword>
<evidence type="ECO:0000313" key="3">
    <source>
        <dbReference type="Proteomes" id="UP000268857"/>
    </source>
</evidence>
<accession>A0A3S0Y4U1</accession>
<feature type="transmembrane region" description="Helical" evidence="1">
    <location>
        <begin position="118"/>
        <end position="138"/>
    </location>
</feature>
<dbReference type="Proteomes" id="UP000268857">
    <property type="component" value="Unassembled WGS sequence"/>
</dbReference>
<comment type="caution">
    <text evidence="2">The sequence shown here is derived from an EMBL/GenBank/DDBJ whole genome shotgun (WGS) entry which is preliminary data.</text>
</comment>
<keyword evidence="1" id="KW-0472">Membrane</keyword>
<dbReference type="RefSeq" id="WP_235083192.1">
    <property type="nucleotide sequence ID" value="NZ_AJLN01000122.1"/>
</dbReference>
<feature type="transmembrane region" description="Helical" evidence="1">
    <location>
        <begin position="86"/>
        <end position="106"/>
    </location>
</feature>
<keyword evidence="3" id="KW-1185">Reference proteome</keyword>
<sequence length="162" mass="17135">MMKTGQMKAGQYFALITGIIFVLIGFMGFIGGFVKEPTATPDMAGLSFTTGYGYLLGLFPINVLHNIVHLLVGFLGIFASASLGSARLYSGALALFYGPLAVMGLFPPTQSTLGLIPIFGNDVWLHGFTAAIATYFGFIAKPDLLELRTGVPTGESSTRSQG</sequence>
<feature type="transmembrane region" description="Helical" evidence="1">
    <location>
        <begin position="12"/>
        <end position="34"/>
    </location>
</feature>
<feature type="transmembrane region" description="Helical" evidence="1">
    <location>
        <begin position="54"/>
        <end position="79"/>
    </location>
</feature>
<organism evidence="2 3">
    <name type="scientific">Chlorogloeopsis fritschii PCC 6912</name>
    <dbReference type="NCBI Taxonomy" id="211165"/>
    <lineage>
        <taxon>Bacteria</taxon>
        <taxon>Bacillati</taxon>
        <taxon>Cyanobacteriota</taxon>
        <taxon>Cyanophyceae</taxon>
        <taxon>Nostocales</taxon>
        <taxon>Chlorogloeopsidaceae</taxon>
        <taxon>Chlorogloeopsis</taxon>
    </lineage>
</organism>
<dbReference type="STRING" id="211165.GCA_000317285_05539"/>
<keyword evidence="1" id="KW-0812">Transmembrane</keyword>
<dbReference type="EMBL" id="RSCJ01000020">
    <property type="protein sequence ID" value="RUR76544.1"/>
    <property type="molecule type" value="Genomic_DNA"/>
</dbReference>
<gene>
    <name evidence="2" type="ORF">PCC6912_43320</name>
</gene>
<protein>
    <submittedName>
        <fullName evidence="2">Membrane protein</fullName>
    </submittedName>
</protein>
<evidence type="ECO:0000313" key="2">
    <source>
        <dbReference type="EMBL" id="RUR76544.1"/>
    </source>
</evidence>
<proteinExistence type="predicted"/>
<evidence type="ECO:0000256" key="1">
    <source>
        <dbReference type="SAM" id="Phobius"/>
    </source>
</evidence>